<dbReference type="InterPro" id="IPR052908">
    <property type="entry name" value="AP-4-A_phosphorylase"/>
</dbReference>
<evidence type="ECO:0000313" key="3">
    <source>
        <dbReference type="EMBL" id="THD69623.1"/>
    </source>
</evidence>
<dbReference type="PROSITE" id="PS51084">
    <property type="entry name" value="HIT_2"/>
    <property type="match status" value="1"/>
</dbReference>
<dbReference type="AlphaFoldDB" id="A0A4S3M3H7"/>
<protein>
    <submittedName>
        <fullName evidence="3">HIT family protein</fullName>
    </submittedName>
</protein>
<dbReference type="Pfam" id="PF01230">
    <property type="entry name" value="HIT"/>
    <property type="match status" value="1"/>
</dbReference>
<evidence type="ECO:0000313" key="4">
    <source>
        <dbReference type="Proteomes" id="UP000305939"/>
    </source>
</evidence>
<evidence type="ECO:0000259" key="2">
    <source>
        <dbReference type="PROSITE" id="PS51084"/>
    </source>
</evidence>
<feature type="short sequence motif" description="Histidine triad motif" evidence="1">
    <location>
        <begin position="91"/>
        <end position="95"/>
    </location>
</feature>
<organism evidence="3 4">
    <name type="scientific">Robertkochia marina</name>
    <dbReference type="NCBI Taxonomy" id="1227945"/>
    <lineage>
        <taxon>Bacteria</taxon>
        <taxon>Pseudomonadati</taxon>
        <taxon>Bacteroidota</taxon>
        <taxon>Flavobacteriia</taxon>
        <taxon>Flavobacteriales</taxon>
        <taxon>Flavobacteriaceae</taxon>
        <taxon>Robertkochia</taxon>
    </lineage>
</organism>
<comment type="caution">
    <text evidence="3">The sequence shown here is derived from an EMBL/GenBank/DDBJ whole genome shotgun (WGS) entry which is preliminary data.</text>
</comment>
<dbReference type="OrthoDB" id="9784774at2"/>
<gene>
    <name evidence="3" type="ORF">E7Z59_04660</name>
</gene>
<evidence type="ECO:0000256" key="1">
    <source>
        <dbReference type="PROSITE-ProRule" id="PRU00464"/>
    </source>
</evidence>
<dbReference type="PANTHER" id="PTHR42997">
    <property type="entry name" value="HIT FAMILY HYDROLASE"/>
    <property type="match status" value="1"/>
</dbReference>
<name>A0A4S3M3H7_9FLAO</name>
<dbReference type="Gene3D" id="3.30.428.10">
    <property type="entry name" value="HIT-like"/>
    <property type="match status" value="1"/>
</dbReference>
<dbReference type="RefSeq" id="WP_136335113.1">
    <property type="nucleotide sequence ID" value="NZ_QXMP01000032.1"/>
</dbReference>
<proteinExistence type="predicted"/>
<dbReference type="SUPFAM" id="SSF54197">
    <property type="entry name" value="HIT-like"/>
    <property type="match status" value="1"/>
</dbReference>
<reference evidence="3 4" key="1">
    <citation type="submission" date="2019-04" db="EMBL/GenBank/DDBJ databases">
        <title>Draft genome sequence of Robertkochia marina CC-AMO-30D.</title>
        <authorList>
            <person name="Hameed A."/>
            <person name="Lin S.-Y."/>
            <person name="Shahina M."/>
            <person name="Lai W.-A."/>
            <person name="Young C.-C."/>
        </authorList>
    </citation>
    <scope>NUCLEOTIDE SEQUENCE [LARGE SCALE GENOMIC DNA]</scope>
    <source>
        <strain evidence="3 4">CC-AMO-30D</strain>
    </source>
</reference>
<dbReference type="Proteomes" id="UP000305939">
    <property type="component" value="Unassembled WGS sequence"/>
</dbReference>
<dbReference type="EMBL" id="SSMC01000001">
    <property type="protein sequence ID" value="THD69623.1"/>
    <property type="molecule type" value="Genomic_DNA"/>
</dbReference>
<dbReference type="PANTHER" id="PTHR42997:SF1">
    <property type="entry name" value="AP-4-A PHOSPHORYLASE"/>
    <property type="match status" value="1"/>
</dbReference>
<dbReference type="InterPro" id="IPR011146">
    <property type="entry name" value="HIT-like"/>
</dbReference>
<accession>A0A4S3M3H7</accession>
<sequence>MSVFLTIPEDKRIYSGKHFFLIYDGYPVSPGHILIISKEEKLDYFSLNKEEQNELTSLIQEAKRIIEKDHKPDGYNIGMNCGEAAGQTVMHFHCHVIPRFLGDMENPRGGIRHCIKGKGYY</sequence>
<dbReference type="InterPro" id="IPR036265">
    <property type="entry name" value="HIT-like_sf"/>
</dbReference>
<keyword evidence="4" id="KW-1185">Reference proteome</keyword>
<dbReference type="GO" id="GO:0003824">
    <property type="term" value="F:catalytic activity"/>
    <property type="evidence" value="ECO:0007669"/>
    <property type="project" value="InterPro"/>
</dbReference>
<feature type="domain" description="HIT" evidence="2">
    <location>
        <begin position="1"/>
        <end position="106"/>
    </location>
</feature>